<protein>
    <submittedName>
        <fullName evidence="1">Uncharacterized protein</fullName>
    </submittedName>
</protein>
<accession>A0A3R9NXA4</accession>
<organism evidence="1 2">
    <name type="scientific">Edaphobacter aggregans</name>
    <dbReference type="NCBI Taxonomy" id="570835"/>
    <lineage>
        <taxon>Bacteria</taxon>
        <taxon>Pseudomonadati</taxon>
        <taxon>Acidobacteriota</taxon>
        <taxon>Terriglobia</taxon>
        <taxon>Terriglobales</taxon>
        <taxon>Acidobacteriaceae</taxon>
        <taxon>Edaphobacter</taxon>
    </lineage>
</organism>
<dbReference type="RefSeq" id="WP_125485393.1">
    <property type="nucleotide sequence ID" value="NZ_RSDW01000001.1"/>
</dbReference>
<evidence type="ECO:0000313" key="1">
    <source>
        <dbReference type="EMBL" id="RSL16832.1"/>
    </source>
</evidence>
<name>A0A3R9NXA4_9BACT</name>
<proteinExistence type="predicted"/>
<gene>
    <name evidence="1" type="ORF">EDE15_2357</name>
</gene>
<dbReference type="AlphaFoldDB" id="A0A3R9NXA4"/>
<reference evidence="1 2" key="1">
    <citation type="submission" date="2018-12" db="EMBL/GenBank/DDBJ databases">
        <title>Sequencing of bacterial isolates from soil warming experiment in Harvard Forest, Massachusetts, USA.</title>
        <authorList>
            <person name="Deangelis K."/>
        </authorList>
    </citation>
    <scope>NUCLEOTIDE SEQUENCE [LARGE SCALE GENOMIC DNA]</scope>
    <source>
        <strain evidence="1 2">EB153</strain>
    </source>
</reference>
<evidence type="ECO:0000313" key="2">
    <source>
        <dbReference type="Proteomes" id="UP000269669"/>
    </source>
</evidence>
<dbReference type="EMBL" id="RSDW01000001">
    <property type="protein sequence ID" value="RSL16832.1"/>
    <property type="molecule type" value="Genomic_DNA"/>
</dbReference>
<dbReference type="Proteomes" id="UP000269669">
    <property type="component" value="Unassembled WGS sequence"/>
</dbReference>
<keyword evidence="2" id="KW-1185">Reference proteome</keyword>
<comment type="caution">
    <text evidence="1">The sequence shown here is derived from an EMBL/GenBank/DDBJ whole genome shotgun (WGS) entry which is preliminary data.</text>
</comment>
<sequence>MADEAQLELRIDSRDEAIVKEVETNLSSVEVTRWKNARMDPVTILALAAGTVKLISALLELKAKLAKRSDAPQVTIKSADGTSVALASATEEILTEMLSAAKGSE</sequence>